<sequence>MIQTFEQTIDGKSVQFCATIADGGSPQRVIISRADSAKSLVIIEASGIIGAIKAEVEAPETFVAEAVRKAQQEGLIERALASGEILTTNL</sequence>
<protein>
    <submittedName>
        <fullName evidence="1">Uncharacterized protein</fullName>
    </submittedName>
</protein>
<dbReference type="RefSeq" id="WP_089164132.1">
    <property type="nucleotide sequence ID" value="NZ_MTHB01000223.1"/>
</dbReference>
<dbReference type="eggNOG" id="ENOG5030YRZ">
    <property type="taxonomic scope" value="Bacteria"/>
</dbReference>
<dbReference type="AlphaFoldDB" id="A0A226WT78"/>
<evidence type="ECO:0000313" key="2">
    <source>
        <dbReference type="Proteomes" id="UP000214720"/>
    </source>
</evidence>
<proteinExistence type="predicted"/>
<dbReference type="Proteomes" id="UP000214720">
    <property type="component" value="Unassembled WGS sequence"/>
</dbReference>
<accession>A0A226WT78</accession>
<comment type="caution">
    <text evidence="1">The sequence shown here is derived from an EMBL/GenBank/DDBJ whole genome shotgun (WGS) entry which is preliminary data.</text>
</comment>
<name>A0A226WT78_CABSO</name>
<organism evidence="1 2">
    <name type="scientific">Caballeronia sordidicola</name>
    <name type="common">Burkholderia sordidicola</name>
    <dbReference type="NCBI Taxonomy" id="196367"/>
    <lineage>
        <taxon>Bacteria</taxon>
        <taxon>Pseudomonadati</taxon>
        <taxon>Pseudomonadota</taxon>
        <taxon>Betaproteobacteria</taxon>
        <taxon>Burkholderiales</taxon>
        <taxon>Burkholderiaceae</taxon>
        <taxon>Caballeronia</taxon>
    </lineage>
</organism>
<gene>
    <name evidence="1" type="ORF">BSU04_32730</name>
</gene>
<reference evidence="2" key="1">
    <citation type="submission" date="2017-01" db="EMBL/GenBank/DDBJ databases">
        <title>Genome Analysis of Deinococcus marmoris KOPRI26562.</title>
        <authorList>
            <person name="Kim J.H."/>
            <person name="Oh H.-M."/>
        </authorList>
    </citation>
    <scope>NUCLEOTIDE SEQUENCE [LARGE SCALE GENOMIC DNA]</scope>
    <source>
        <strain evidence="2">PAMC 26633</strain>
    </source>
</reference>
<evidence type="ECO:0000313" key="1">
    <source>
        <dbReference type="EMBL" id="OXC74323.1"/>
    </source>
</evidence>
<dbReference type="EMBL" id="MTHB01000223">
    <property type="protein sequence ID" value="OXC74323.1"/>
    <property type="molecule type" value="Genomic_DNA"/>
</dbReference>
<dbReference type="OrthoDB" id="9108981at2"/>